<name>A0AAD5RS93_9PEZI</name>
<feature type="transmembrane region" description="Helical" evidence="1">
    <location>
        <begin position="376"/>
        <end position="398"/>
    </location>
</feature>
<keyword evidence="1" id="KW-0472">Membrane</keyword>
<feature type="transmembrane region" description="Helical" evidence="1">
    <location>
        <begin position="410"/>
        <end position="435"/>
    </location>
</feature>
<gene>
    <name evidence="2" type="ORF">MKZ38_010599</name>
</gene>
<accession>A0AAD5RS93</accession>
<dbReference type="AlphaFoldDB" id="A0AAD5RS93"/>
<dbReference type="Proteomes" id="UP001201980">
    <property type="component" value="Unassembled WGS sequence"/>
</dbReference>
<reference evidence="2" key="1">
    <citation type="submission" date="2022-07" db="EMBL/GenBank/DDBJ databases">
        <title>Draft genome sequence of Zalerion maritima ATCC 34329, a (micro)plastics degrading marine fungus.</title>
        <authorList>
            <person name="Paco A."/>
            <person name="Goncalves M.F.M."/>
            <person name="Rocha-Santos T.A.P."/>
            <person name="Alves A."/>
        </authorList>
    </citation>
    <scope>NUCLEOTIDE SEQUENCE</scope>
    <source>
        <strain evidence="2">ATCC 34329</strain>
    </source>
</reference>
<organism evidence="2 3">
    <name type="scientific">Zalerion maritima</name>
    <dbReference type="NCBI Taxonomy" id="339359"/>
    <lineage>
        <taxon>Eukaryota</taxon>
        <taxon>Fungi</taxon>
        <taxon>Dikarya</taxon>
        <taxon>Ascomycota</taxon>
        <taxon>Pezizomycotina</taxon>
        <taxon>Sordariomycetes</taxon>
        <taxon>Lulworthiomycetidae</taxon>
        <taxon>Lulworthiales</taxon>
        <taxon>Lulworthiaceae</taxon>
        <taxon>Zalerion</taxon>
    </lineage>
</organism>
<keyword evidence="1" id="KW-0812">Transmembrane</keyword>
<keyword evidence="1" id="KW-1133">Transmembrane helix</keyword>
<dbReference type="EMBL" id="JAKWBI020000095">
    <property type="protein sequence ID" value="KAJ2902947.1"/>
    <property type="molecule type" value="Genomic_DNA"/>
</dbReference>
<protein>
    <submittedName>
        <fullName evidence="2">Protein kinase</fullName>
    </submittedName>
</protein>
<evidence type="ECO:0000256" key="1">
    <source>
        <dbReference type="SAM" id="Phobius"/>
    </source>
</evidence>
<proteinExistence type="predicted"/>
<keyword evidence="2" id="KW-0418">Kinase</keyword>
<dbReference type="Gene3D" id="1.20.58.340">
    <property type="entry name" value="Magnesium transport protein CorA, transmembrane region"/>
    <property type="match status" value="1"/>
</dbReference>
<keyword evidence="3" id="KW-1185">Reference proteome</keyword>
<evidence type="ECO:0000313" key="2">
    <source>
        <dbReference type="EMBL" id="KAJ2902947.1"/>
    </source>
</evidence>
<keyword evidence="2" id="KW-0808">Transferase</keyword>
<comment type="caution">
    <text evidence="2">The sequence shown here is derived from an EMBL/GenBank/DDBJ whole genome shotgun (WGS) entry which is preliminary data.</text>
</comment>
<dbReference type="GO" id="GO:0016301">
    <property type="term" value="F:kinase activity"/>
    <property type="evidence" value="ECO:0007669"/>
    <property type="project" value="UniProtKB-KW"/>
</dbReference>
<sequence length="448" mass="51103">MDILWGRPEFTDSDIRTLRFGTKDETTIFYAGSDGAVHEEAATSNEEWLAFLEKPTFNVSSTGKQLVILCTPRKHQRPERVRNAMALQHLPFEKEKTFRMVAEKFHMHRAVGSILSHGWSTFCRIPFTDEAGDGFSYNLRTQQTWDFDSFISVTYYPQLGKTFVLCHGFTVGDIQLLRERVLPADTVDSSTRAGYTTCALFNPFTYLAFFISLERKGRFDIVEQKTAKMQLLVQNFGNVPTGDEAPLEDNAMVAHRTLTSPFGGPKSHDPDDMVGLFLNLGHLKTGLEGWRDQMKAMMPLVKEFAVMERNGDDDSDKNKTDPWAYLQRTIDEYDFMINKCTMVMDGTNLAFQMESAHWTRRDQDIAIRDGKQMKSIALLTMVFLPATFVATFMSVPIVNWEPAEGDTTSPLFYVFFAISCPLTLVVVLAYFWWVGCFTKKKAKRRSLV</sequence>
<evidence type="ECO:0000313" key="3">
    <source>
        <dbReference type="Proteomes" id="UP001201980"/>
    </source>
</evidence>